<accession>A0ABU2WQC8</accession>
<dbReference type="RefSeq" id="WP_311410457.1">
    <property type="nucleotide sequence ID" value="NZ_JAVRFL010000004.1"/>
</dbReference>
<keyword evidence="3" id="KW-1185">Reference proteome</keyword>
<comment type="caution">
    <text evidence="2">The sequence shown here is derived from an EMBL/GenBank/DDBJ whole genome shotgun (WGS) entry which is preliminary data.</text>
</comment>
<protein>
    <submittedName>
        <fullName evidence="2">Uncharacterized protein</fullName>
    </submittedName>
</protein>
<keyword evidence="1" id="KW-1133">Transmembrane helix</keyword>
<dbReference type="EMBL" id="JAVRFL010000004">
    <property type="protein sequence ID" value="MDT0528102.1"/>
    <property type="molecule type" value="Genomic_DNA"/>
</dbReference>
<gene>
    <name evidence="2" type="ORF">RM555_03725</name>
</gene>
<sequence length="205" mass="21629">MDDRIGLPASGARGERRFVERLRLAFLASAVVMMLLTAAAGGLWWSRRDAAIDANAQQADKIGCPIFGADADRGSFCGDHAQDGSRRALISDEQRQQTEDVARSVRTAASHAGWCTSSNDLTCARRPPSHPPTEQDVEAARLWLGRTGASAVDARLAREGDPVPVGSLLYAARFGAVCVVGYVESVPGGAGAHRTVGLLSNGNCL</sequence>
<keyword evidence="1" id="KW-0812">Transmembrane</keyword>
<organism evidence="2 3">
    <name type="scientific">Micromonospora reichwaldensis</name>
    <dbReference type="NCBI Taxonomy" id="3075516"/>
    <lineage>
        <taxon>Bacteria</taxon>
        <taxon>Bacillati</taxon>
        <taxon>Actinomycetota</taxon>
        <taxon>Actinomycetes</taxon>
        <taxon>Micromonosporales</taxon>
        <taxon>Micromonosporaceae</taxon>
        <taxon>Micromonospora</taxon>
    </lineage>
</organism>
<proteinExistence type="predicted"/>
<evidence type="ECO:0000313" key="3">
    <source>
        <dbReference type="Proteomes" id="UP001180973"/>
    </source>
</evidence>
<name>A0ABU2WQC8_9ACTN</name>
<reference evidence="2" key="1">
    <citation type="submission" date="2023-09" db="EMBL/GenBank/DDBJ databases">
        <title>30 novel species of actinomycetes from the DSMZ collection.</title>
        <authorList>
            <person name="Nouioui I."/>
        </authorList>
    </citation>
    <scope>NUCLEOTIDE SEQUENCE</scope>
    <source>
        <strain evidence="2">DSM 115977</strain>
    </source>
</reference>
<dbReference type="Proteomes" id="UP001180973">
    <property type="component" value="Unassembled WGS sequence"/>
</dbReference>
<evidence type="ECO:0000313" key="2">
    <source>
        <dbReference type="EMBL" id="MDT0528102.1"/>
    </source>
</evidence>
<evidence type="ECO:0000256" key="1">
    <source>
        <dbReference type="SAM" id="Phobius"/>
    </source>
</evidence>
<keyword evidence="1" id="KW-0472">Membrane</keyword>
<feature type="transmembrane region" description="Helical" evidence="1">
    <location>
        <begin position="24"/>
        <end position="45"/>
    </location>
</feature>